<evidence type="ECO:0000313" key="5">
    <source>
        <dbReference type="Proteomes" id="UP000279307"/>
    </source>
</evidence>
<dbReference type="Pfam" id="PF02958">
    <property type="entry name" value="EcKL"/>
    <property type="match status" value="1"/>
</dbReference>
<dbReference type="STRING" id="2015173.A0A026WJQ3"/>
<organism evidence="2 4">
    <name type="scientific">Ooceraea biroi</name>
    <name type="common">Clonal raider ant</name>
    <name type="synonym">Cerapachys biroi</name>
    <dbReference type="NCBI Taxonomy" id="2015173"/>
    <lineage>
        <taxon>Eukaryota</taxon>
        <taxon>Metazoa</taxon>
        <taxon>Ecdysozoa</taxon>
        <taxon>Arthropoda</taxon>
        <taxon>Hexapoda</taxon>
        <taxon>Insecta</taxon>
        <taxon>Pterygota</taxon>
        <taxon>Neoptera</taxon>
        <taxon>Endopterygota</taxon>
        <taxon>Hymenoptera</taxon>
        <taxon>Apocrita</taxon>
        <taxon>Aculeata</taxon>
        <taxon>Formicoidea</taxon>
        <taxon>Formicidae</taxon>
        <taxon>Dorylinae</taxon>
        <taxon>Ooceraea</taxon>
    </lineage>
</organism>
<evidence type="ECO:0000313" key="2">
    <source>
        <dbReference type="EMBL" id="EZA55349.1"/>
    </source>
</evidence>
<dbReference type="PANTHER" id="PTHR11012:SF8">
    <property type="entry name" value="JUVENILE HORMONE-INDUCIBLE PROTEIN 26"/>
    <property type="match status" value="1"/>
</dbReference>
<reference evidence="2 4" key="1">
    <citation type="journal article" date="2014" name="Curr. Biol.">
        <title>The genome of the clonal raider ant Cerapachys biroi.</title>
        <authorList>
            <person name="Oxley P.R."/>
            <person name="Ji L."/>
            <person name="Fetter-Pruneda I."/>
            <person name="McKenzie S.K."/>
            <person name="Li C."/>
            <person name="Hu H."/>
            <person name="Zhang G."/>
            <person name="Kronauer D.J."/>
        </authorList>
    </citation>
    <scope>NUCLEOTIDE SEQUENCE [LARGE SCALE GENOMIC DNA]</scope>
</reference>
<dbReference type="Gene3D" id="3.90.1200.10">
    <property type="match status" value="1"/>
</dbReference>
<protein>
    <recommendedName>
        <fullName evidence="1">CHK kinase-like domain-containing protein</fullName>
    </recommendedName>
</protein>
<reference evidence="3" key="3">
    <citation type="submission" date="2018-07" db="EMBL/GenBank/DDBJ databases">
        <authorList>
            <person name="Mckenzie S.K."/>
            <person name="Kronauer D.J.C."/>
        </authorList>
    </citation>
    <scope>NUCLEOTIDE SEQUENCE</scope>
    <source>
        <strain evidence="3">Clonal line C1</strain>
    </source>
</reference>
<dbReference type="Proteomes" id="UP000279307">
    <property type="component" value="Chromosome 5"/>
</dbReference>
<dbReference type="InterPro" id="IPR015897">
    <property type="entry name" value="CHK_kinase-like"/>
</dbReference>
<dbReference type="OMA" id="QGYYSCA"/>
<name>A0A026WJQ3_OOCBI</name>
<dbReference type="EMBL" id="KK107211">
    <property type="protein sequence ID" value="EZA55349.1"/>
    <property type="molecule type" value="Genomic_DNA"/>
</dbReference>
<dbReference type="SUPFAM" id="SSF56112">
    <property type="entry name" value="Protein kinase-like (PK-like)"/>
    <property type="match status" value="1"/>
</dbReference>
<accession>A0A026WJQ3</accession>
<evidence type="ECO:0000313" key="4">
    <source>
        <dbReference type="Proteomes" id="UP000053097"/>
    </source>
</evidence>
<proteinExistence type="predicted"/>
<dbReference type="EMBL" id="QOIP01000005">
    <property type="protein sequence ID" value="RLU22225.1"/>
    <property type="molecule type" value="Genomic_DNA"/>
</dbReference>
<dbReference type="OrthoDB" id="191037at2759"/>
<evidence type="ECO:0000259" key="1">
    <source>
        <dbReference type="SMART" id="SM00587"/>
    </source>
</evidence>
<dbReference type="PANTHER" id="PTHR11012">
    <property type="entry name" value="PROTEIN KINASE-LIKE DOMAIN-CONTAINING"/>
    <property type="match status" value="1"/>
</dbReference>
<dbReference type="Proteomes" id="UP000053097">
    <property type="component" value="Unassembled WGS sequence"/>
</dbReference>
<evidence type="ECO:0000313" key="3">
    <source>
        <dbReference type="EMBL" id="RLU22225.1"/>
    </source>
</evidence>
<dbReference type="InterPro" id="IPR011009">
    <property type="entry name" value="Kinase-like_dom_sf"/>
</dbReference>
<sequence length="399" mass="46615">MLHDKDFQRWLKEVMSKILENLGLNDSDARYELPNLKDNIMSTTYNMCVRYEDKAKGESVKLSMILKKPPHSDYIRRETNSDRQFNNEILFYRMYAQPEENFPKCFYADHARNSVIALENMNAKGFYLCAYTHDVPLEYTLAAMRELGRFHGKGYEMKELQREKFFKIVNQLQEVRYYKTGENIFRHFCNVLATHGLEYLRRHGYDANFCDRMEVLLTDAFTNVMLKSMQPLEPLSTLCHGDCTLYNMLFRAEGDGQHRAMLIDFAFVTYATPVVDLSTYLCICCSNDIRKDKFSEIMQAYHDALKKYLQDAGVWNDEKYSYDVFLDNYKWGALFGFVLASFQLIFLKGYSTLDVESLSILGPSEYGKLCKQSIDDKFSKILADMLLQLKDLGCLINLL</sequence>
<gene>
    <name evidence="3" type="ORF">DMN91_004503</name>
    <name evidence="2" type="ORF">X777_04803</name>
</gene>
<feature type="domain" description="CHK kinase-like" evidence="1">
    <location>
        <begin position="116"/>
        <end position="311"/>
    </location>
</feature>
<keyword evidence="4" id="KW-1185">Reference proteome</keyword>
<dbReference type="AlphaFoldDB" id="A0A026WJQ3"/>
<dbReference type="SMART" id="SM00587">
    <property type="entry name" value="CHK"/>
    <property type="match status" value="1"/>
</dbReference>
<dbReference type="InterPro" id="IPR004119">
    <property type="entry name" value="EcKL"/>
</dbReference>
<reference evidence="3 5" key="2">
    <citation type="journal article" date="2018" name="Genome Res.">
        <title>The genomic architecture and molecular evolution of ant odorant receptors.</title>
        <authorList>
            <person name="McKenzie S.K."/>
            <person name="Kronauer D.J.C."/>
        </authorList>
    </citation>
    <scope>NUCLEOTIDE SEQUENCE [LARGE SCALE GENOMIC DNA]</scope>
    <source>
        <strain evidence="3">Clonal line C1</strain>
    </source>
</reference>